<evidence type="ECO:0000313" key="5">
    <source>
        <dbReference type="WBParaSite" id="scaffold34183_cov209.g21258"/>
    </source>
</evidence>
<dbReference type="InterPro" id="IPR019385">
    <property type="entry name" value="PHAX_RNA-binding_domain"/>
</dbReference>
<dbReference type="GO" id="GO:0051721">
    <property type="term" value="F:protein phosphatase 2A binding"/>
    <property type="evidence" value="ECO:0007669"/>
    <property type="project" value="TreeGrafter"/>
</dbReference>
<reference evidence="5" key="1">
    <citation type="submission" date="2022-11" db="UniProtKB">
        <authorList>
            <consortium name="WormBaseParasite"/>
        </authorList>
    </citation>
    <scope>IDENTIFICATION</scope>
</reference>
<dbReference type="PANTHER" id="PTHR10933:SF9">
    <property type="entry name" value="IMMUNOGLOBULIN-BINDING PROTEIN 1"/>
    <property type="match status" value="1"/>
</dbReference>
<accession>A0A915MBM6</accession>
<feature type="compositionally biased region" description="Basic and acidic residues" evidence="2">
    <location>
        <begin position="624"/>
        <end position="645"/>
    </location>
</feature>
<evidence type="ECO:0000256" key="1">
    <source>
        <dbReference type="SAM" id="Coils"/>
    </source>
</evidence>
<evidence type="ECO:0000256" key="2">
    <source>
        <dbReference type="SAM" id="MobiDB-lite"/>
    </source>
</evidence>
<keyword evidence="4" id="KW-1185">Reference proteome</keyword>
<dbReference type="Pfam" id="PF10258">
    <property type="entry name" value="PHAX_RNA-bd"/>
    <property type="match status" value="1"/>
</dbReference>
<proteinExistence type="predicted"/>
<name>A0A915MBM6_MELJA</name>
<dbReference type="AlphaFoldDB" id="A0A915MBM6"/>
<dbReference type="Proteomes" id="UP000887561">
    <property type="component" value="Unplaced"/>
</dbReference>
<keyword evidence="1" id="KW-0175">Coiled coil</keyword>
<dbReference type="InterPro" id="IPR038511">
    <property type="entry name" value="TAP42/TAP46-like_sf"/>
</dbReference>
<dbReference type="GO" id="GO:0005829">
    <property type="term" value="C:cytosol"/>
    <property type="evidence" value="ECO:0007669"/>
    <property type="project" value="TreeGrafter"/>
</dbReference>
<evidence type="ECO:0000259" key="3">
    <source>
        <dbReference type="Pfam" id="PF10258"/>
    </source>
</evidence>
<organism evidence="4 5">
    <name type="scientific">Meloidogyne javanica</name>
    <name type="common">Root-knot nematode worm</name>
    <dbReference type="NCBI Taxonomy" id="6303"/>
    <lineage>
        <taxon>Eukaryota</taxon>
        <taxon>Metazoa</taxon>
        <taxon>Ecdysozoa</taxon>
        <taxon>Nematoda</taxon>
        <taxon>Chromadorea</taxon>
        <taxon>Rhabditida</taxon>
        <taxon>Tylenchina</taxon>
        <taxon>Tylenchomorpha</taxon>
        <taxon>Tylenchoidea</taxon>
        <taxon>Meloidogynidae</taxon>
        <taxon>Meloidogyninae</taxon>
        <taxon>Meloidogyne</taxon>
        <taxon>Meloidogyne incognita group</taxon>
    </lineage>
</organism>
<dbReference type="GO" id="GO:0035303">
    <property type="term" value="P:regulation of dephosphorylation"/>
    <property type="evidence" value="ECO:0007669"/>
    <property type="project" value="TreeGrafter"/>
</dbReference>
<dbReference type="GO" id="GO:0009966">
    <property type="term" value="P:regulation of signal transduction"/>
    <property type="evidence" value="ECO:0007669"/>
    <property type="project" value="InterPro"/>
</dbReference>
<evidence type="ECO:0000313" key="4">
    <source>
        <dbReference type="Proteomes" id="UP000887561"/>
    </source>
</evidence>
<feature type="coiled-coil region" evidence="1">
    <location>
        <begin position="144"/>
        <end position="181"/>
    </location>
</feature>
<dbReference type="InterPro" id="IPR007304">
    <property type="entry name" value="TAP46-like"/>
</dbReference>
<dbReference type="Gene3D" id="1.10.10.1440">
    <property type="entry name" value="PHAX RNA-binding domain"/>
    <property type="match status" value="1"/>
</dbReference>
<sequence>MLENDEPSLQQQFVYCENIVEDLLHDRLGDSKSQQRNDKLKNCIERLQLMSRTVENLSLFSTNDQVEELPTTSLRYLLVPAYFAYVLQEINVEIGKRPVYLKSAKASYREFLQNLLTYGLINFKLPWINGDENTSKIDLIKESFEDLSAKRQQKISRLRQMEQLENTLKKLRIEERRDDDEAAKREVIFVLLRLWSIRAVKELDTINGRLLEQASSCITEESTSSMAQIEKTAKFTPFILTRTEQQKKVFGLGYPSIPTVSVDECFDYMMSNLIDQKSESEESGEDSVDHILNLRPKIIAKRRLKGINSNSPTKTDSFDNVIEDKKPENAGKLWEETTVMRSLEEKLVSGNASSIAQLRDRGVETYALDLGKKNFNIKNRKRRCTDDIYDTLMKQEGEDLNDKEAKFEPGDEKQLWGDVDTTSKEIPLESQYRWSTGRTHHKRFKHSRKFGNQQQKQQRKFVPPAKFLPRRLVTEDYEKDKLFGTMLDPENMEMEQLANQLAEALGEKEPVLIRKAVELAGKQVSVEIFKKCQDVEKQGGMLTKKEDRRRTPGGVFMQLFSEREDIKEEQKKELFTLGNKLMKEKRKEFKKKAKEIRKNKNAEATNNLPQDIENKDLPTTSDVFKADIKSDIRNENTPEDELKSI</sequence>
<dbReference type="WBParaSite" id="scaffold34183_cov209.g21258">
    <property type="protein sequence ID" value="scaffold34183_cov209.g21258"/>
    <property type="gene ID" value="scaffold34183_cov209.g21258"/>
</dbReference>
<dbReference type="PANTHER" id="PTHR10933">
    <property type="entry name" value="IMMUNOGLOBULIN-BINDING PROTEIN 1"/>
    <property type="match status" value="1"/>
</dbReference>
<feature type="region of interest" description="Disordered" evidence="2">
    <location>
        <begin position="588"/>
        <end position="645"/>
    </location>
</feature>
<dbReference type="Gene3D" id="1.25.40.540">
    <property type="entry name" value="TAP42-like family"/>
    <property type="match status" value="1"/>
</dbReference>
<dbReference type="Pfam" id="PF04177">
    <property type="entry name" value="TAP42"/>
    <property type="match status" value="1"/>
</dbReference>
<feature type="domain" description="Phosphorylated adapter RNA export protein RNA-binding" evidence="3">
    <location>
        <begin position="497"/>
        <end position="576"/>
    </location>
</feature>
<protein>
    <submittedName>
        <fullName evidence="5">Phosphorylated adapter RNA export protein RNA-binding domain-containing protein</fullName>
    </submittedName>
</protein>
<dbReference type="InterPro" id="IPR038092">
    <property type="entry name" value="PHAX_RNA-binding_sf"/>
</dbReference>